<evidence type="ECO:0000313" key="1">
    <source>
        <dbReference type="EMBL" id="KAI8522922.1"/>
    </source>
</evidence>
<gene>
    <name evidence="1" type="ORF">RHMOL_Rhmol13G0034400</name>
</gene>
<evidence type="ECO:0000313" key="2">
    <source>
        <dbReference type="Proteomes" id="UP001062846"/>
    </source>
</evidence>
<dbReference type="EMBL" id="CM046400">
    <property type="protein sequence ID" value="KAI8522922.1"/>
    <property type="molecule type" value="Genomic_DNA"/>
</dbReference>
<comment type="caution">
    <text evidence="1">The sequence shown here is derived from an EMBL/GenBank/DDBJ whole genome shotgun (WGS) entry which is preliminary data.</text>
</comment>
<proteinExistence type="predicted"/>
<protein>
    <submittedName>
        <fullName evidence="1">Uncharacterized protein</fullName>
    </submittedName>
</protein>
<reference evidence="1" key="1">
    <citation type="submission" date="2022-02" db="EMBL/GenBank/DDBJ databases">
        <title>Plant Genome Project.</title>
        <authorList>
            <person name="Zhang R.-G."/>
        </authorList>
    </citation>
    <scope>NUCLEOTIDE SEQUENCE</scope>
    <source>
        <strain evidence="1">AT1</strain>
    </source>
</reference>
<accession>A0ACC0L312</accession>
<name>A0ACC0L312_RHOML</name>
<sequence length="88" mass="10168">MMEVVIRLVSLLITRYILVVSHAVQLVAIWYYKRASSDHIGRCSTDMMSFRNCGDDYQKTSKQGLNKHEMETLKSLGPDRLSMFNTTH</sequence>
<organism evidence="1 2">
    <name type="scientific">Rhododendron molle</name>
    <name type="common">Chinese azalea</name>
    <name type="synonym">Azalea mollis</name>
    <dbReference type="NCBI Taxonomy" id="49168"/>
    <lineage>
        <taxon>Eukaryota</taxon>
        <taxon>Viridiplantae</taxon>
        <taxon>Streptophyta</taxon>
        <taxon>Embryophyta</taxon>
        <taxon>Tracheophyta</taxon>
        <taxon>Spermatophyta</taxon>
        <taxon>Magnoliopsida</taxon>
        <taxon>eudicotyledons</taxon>
        <taxon>Gunneridae</taxon>
        <taxon>Pentapetalae</taxon>
        <taxon>asterids</taxon>
        <taxon>Ericales</taxon>
        <taxon>Ericaceae</taxon>
        <taxon>Ericoideae</taxon>
        <taxon>Rhodoreae</taxon>
        <taxon>Rhododendron</taxon>
    </lineage>
</organism>
<keyword evidence="2" id="KW-1185">Reference proteome</keyword>
<dbReference type="Proteomes" id="UP001062846">
    <property type="component" value="Chromosome 13"/>
</dbReference>